<organism evidence="1 2">
    <name type="scientific">Ambrosia artemisiifolia</name>
    <name type="common">Common ragweed</name>
    <dbReference type="NCBI Taxonomy" id="4212"/>
    <lineage>
        <taxon>Eukaryota</taxon>
        <taxon>Viridiplantae</taxon>
        <taxon>Streptophyta</taxon>
        <taxon>Embryophyta</taxon>
        <taxon>Tracheophyta</taxon>
        <taxon>Spermatophyta</taxon>
        <taxon>Magnoliopsida</taxon>
        <taxon>eudicotyledons</taxon>
        <taxon>Gunneridae</taxon>
        <taxon>Pentapetalae</taxon>
        <taxon>asterids</taxon>
        <taxon>campanulids</taxon>
        <taxon>Asterales</taxon>
        <taxon>Asteraceae</taxon>
        <taxon>Asteroideae</taxon>
        <taxon>Heliantheae alliance</taxon>
        <taxon>Heliantheae</taxon>
        <taxon>Ambrosia</taxon>
    </lineage>
</organism>
<dbReference type="Proteomes" id="UP001206925">
    <property type="component" value="Unassembled WGS sequence"/>
</dbReference>
<protein>
    <submittedName>
        <fullName evidence="1">Uncharacterized protein</fullName>
    </submittedName>
</protein>
<accession>A0AAD5C5U3</accession>
<feature type="non-terminal residue" evidence="1">
    <location>
        <position position="1"/>
    </location>
</feature>
<dbReference type="AlphaFoldDB" id="A0AAD5C5U3"/>
<name>A0AAD5C5U3_AMBAR</name>
<sequence>RIYFPKSNTNSIPTTIPPPLLPNHQTPPQQHFRSLFCEIMLPTQKKMRRWGECRTATMGVGAMFISSKASIDSLAVSGAVTIFDMRIKVSHGFQVLLFFK</sequence>
<keyword evidence="2" id="KW-1185">Reference proteome</keyword>
<dbReference type="EMBL" id="JAMZMK010009432">
    <property type="protein sequence ID" value="KAI7735843.1"/>
    <property type="molecule type" value="Genomic_DNA"/>
</dbReference>
<proteinExistence type="predicted"/>
<comment type="caution">
    <text evidence="1">The sequence shown here is derived from an EMBL/GenBank/DDBJ whole genome shotgun (WGS) entry which is preliminary data.</text>
</comment>
<evidence type="ECO:0000313" key="1">
    <source>
        <dbReference type="EMBL" id="KAI7735843.1"/>
    </source>
</evidence>
<gene>
    <name evidence="1" type="ORF">M8C21_009758</name>
</gene>
<evidence type="ECO:0000313" key="2">
    <source>
        <dbReference type="Proteomes" id="UP001206925"/>
    </source>
</evidence>
<reference evidence="1" key="1">
    <citation type="submission" date="2022-06" db="EMBL/GenBank/DDBJ databases">
        <title>Uncovering the hologenomic basis of an extraordinary plant invasion.</title>
        <authorList>
            <person name="Bieker V.C."/>
            <person name="Martin M.D."/>
            <person name="Gilbert T."/>
            <person name="Hodgins K."/>
            <person name="Battlay P."/>
            <person name="Petersen B."/>
            <person name="Wilson J."/>
        </authorList>
    </citation>
    <scope>NUCLEOTIDE SEQUENCE</scope>
    <source>
        <strain evidence="1">AA19_3_7</strain>
        <tissue evidence="1">Leaf</tissue>
    </source>
</reference>